<dbReference type="Proteomes" id="UP001174997">
    <property type="component" value="Unassembled WGS sequence"/>
</dbReference>
<feature type="compositionally biased region" description="Pro residues" evidence="1">
    <location>
        <begin position="12"/>
        <end position="24"/>
    </location>
</feature>
<feature type="region of interest" description="Disordered" evidence="1">
    <location>
        <begin position="1"/>
        <end position="123"/>
    </location>
</feature>
<feature type="region of interest" description="Disordered" evidence="1">
    <location>
        <begin position="235"/>
        <end position="259"/>
    </location>
</feature>
<feature type="compositionally biased region" description="Polar residues" evidence="1">
    <location>
        <begin position="34"/>
        <end position="46"/>
    </location>
</feature>
<protein>
    <submittedName>
        <fullName evidence="3">Ubiquitin-related domain-containing protein</fullName>
    </submittedName>
</protein>
<organism evidence="3 4">
    <name type="scientific">Cercophora samala</name>
    <dbReference type="NCBI Taxonomy" id="330535"/>
    <lineage>
        <taxon>Eukaryota</taxon>
        <taxon>Fungi</taxon>
        <taxon>Dikarya</taxon>
        <taxon>Ascomycota</taxon>
        <taxon>Pezizomycotina</taxon>
        <taxon>Sordariomycetes</taxon>
        <taxon>Sordariomycetidae</taxon>
        <taxon>Sordariales</taxon>
        <taxon>Lasiosphaeriaceae</taxon>
        <taxon>Cercophora</taxon>
    </lineage>
</organism>
<keyword evidence="4" id="KW-1185">Reference proteome</keyword>
<dbReference type="PANTHER" id="PTHR13169:SF0">
    <property type="entry name" value="UBIQUITIN-LIKE PROTEIN 3"/>
    <property type="match status" value="1"/>
</dbReference>
<accession>A0AA39Z6Q4</accession>
<feature type="domain" description="UBL3-like ubiquitin" evidence="2">
    <location>
        <begin position="169"/>
        <end position="241"/>
    </location>
</feature>
<name>A0AA39Z6Q4_9PEZI</name>
<comment type="caution">
    <text evidence="3">The sequence shown here is derived from an EMBL/GenBank/DDBJ whole genome shotgun (WGS) entry which is preliminary data.</text>
</comment>
<sequence length="264" mass="28083">MADIKPDSSTAPSPPPGEEQPAVPPQQEQRPHQSEQTIQAVPSKTTESAEPVVVASSSDAPSSPPAEPTSNGKNKDEEAPPSPSPAPSKAALSAAPAKDDDSLSIEPTAALPPPAISNSVSPSSPVCTITLLLPTGARHPYKIDEKYLSKRGVDIPEYLEGGGVKDPFSISVYKLKELILREWRDEWEGRPASPTSIRLIHFGKLLDDKEPLKKYQLSKDAPNVVHMSVRPAEMMEEDEGAKGGKASSREGRTREGGGGCCVIL</sequence>
<gene>
    <name evidence="3" type="ORF">QBC41DRAFT_15725</name>
</gene>
<evidence type="ECO:0000259" key="2">
    <source>
        <dbReference type="Pfam" id="PF13881"/>
    </source>
</evidence>
<dbReference type="SUPFAM" id="SSF54236">
    <property type="entry name" value="Ubiquitin-like"/>
    <property type="match status" value="1"/>
</dbReference>
<proteinExistence type="predicted"/>
<dbReference type="Gene3D" id="3.10.20.90">
    <property type="entry name" value="Phosphatidylinositol 3-kinase Catalytic Subunit, Chain A, domain 1"/>
    <property type="match status" value="1"/>
</dbReference>
<evidence type="ECO:0000313" key="4">
    <source>
        <dbReference type="Proteomes" id="UP001174997"/>
    </source>
</evidence>
<reference evidence="3" key="1">
    <citation type="submission" date="2023-06" db="EMBL/GenBank/DDBJ databases">
        <title>Genome-scale phylogeny and comparative genomics of the fungal order Sordariales.</title>
        <authorList>
            <consortium name="Lawrence Berkeley National Laboratory"/>
            <person name="Hensen N."/>
            <person name="Bonometti L."/>
            <person name="Westerberg I."/>
            <person name="Brannstrom I.O."/>
            <person name="Guillou S."/>
            <person name="Cros-Aarteil S."/>
            <person name="Calhoun S."/>
            <person name="Haridas S."/>
            <person name="Kuo A."/>
            <person name="Mondo S."/>
            <person name="Pangilinan J."/>
            <person name="Riley R."/>
            <person name="Labutti K."/>
            <person name="Andreopoulos B."/>
            <person name="Lipzen A."/>
            <person name="Chen C."/>
            <person name="Yanf M."/>
            <person name="Daum C."/>
            <person name="Ng V."/>
            <person name="Clum A."/>
            <person name="Steindorff A."/>
            <person name="Ohm R."/>
            <person name="Martin F."/>
            <person name="Silar P."/>
            <person name="Natvig D."/>
            <person name="Lalanne C."/>
            <person name="Gautier V."/>
            <person name="Ament-Velasquez S.L."/>
            <person name="Kruys A."/>
            <person name="Hutchinson M.I."/>
            <person name="Powell A.J."/>
            <person name="Barry K."/>
            <person name="Miller A.N."/>
            <person name="Grigoriev I.V."/>
            <person name="Debuchy R."/>
            <person name="Gladieux P."/>
            <person name="Thoren M.H."/>
            <person name="Johannesson H."/>
        </authorList>
    </citation>
    <scope>NUCLEOTIDE SEQUENCE</scope>
    <source>
        <strain evidence="3">CBS 307.81</strain>
    </source>
</reference>
<dbReference type="InterPro" id="IPR040015">
    <property type="entry name" value="UBL3-like"/>
</dbReference>
<dbReference type="Pfam" id="PF13881">
    <property type="entry name" value="Rad60-SLD_2"/>
    <property type="match status" value="1"/>
</dbReference>
<evidence type="ECO:0000313" key="3">
    <source>
        <dbReference type="EMBL" id="KAK0665242.1"/>
    </source>
</evidence>
<dbReference type="PANTHER" id="PTHR13169">
    <property type="entry name" value="UBIQUITIN-LIKE PROTEIN 3 HCG-1 PROTEIN"/>
    <property type="match status" value="1"/>
</dbReference>
<dbReference type="EMBL" id="JAULSY010000114">
    <property type="protein sequence ID" value="KAK0665242.1"/>
    <property type="molecule type" value="Genomic_DNA"/>
</dbReference>
<dbReference type="InterPro" id="IPR029071">
    <property type="entry name" value="Ubiquitin-like_domsf"/>
</dbReference>
<dbReference type="AlphaFoldDB" id="A0AA39Z6Q4"/>
<evidence type="ECO:0000256" key="1">
    <source>
        <dbReference type="SAM" id="MobiDB-lite"/>
    </source>
</evidence>
<feature type="compositionally biased region" description="Low complexity" evidence="1">
    <location>
        <begin position="48"/>
        <end position="61"/>
    </location>
</feature>
<feature type="compositionally biased region" description="Low complexity" evidence="1">
    <location>
        <begin position="87"/>
        <end position="96"/>
    </location>
</feature>
<dbReference type="InterPro" id="IPR039540">
    <property type="entry name" value="UBL3-like_ubiquitin_dom"/>
</dbReference>